<gene>
    <name evidence="9" type="ORF">TRICI_006284</name>
</gene>
<keyword evidence="5 6" id="KW-0131">Cell cycle</keyword>
<dbReference type="InterPro" id="IPR011989">
    <property type="entry name" value="ARM-like"/>
</dbReference>
<dbReference type="InterPro" id="IPR033031">
    <property type="entry name" value="Scc2/Nipped-B"/>
</dbReference>
<comment type="subcellular location">
    <subcellularLocation>
        <location evidence="1 6">Nucleus</location>
    </subcellularLocation>
</comment>
<feature type="compositionally biased region" description="Polar residues" evidence="7">
    <location>
        <begin position="109"/>
        <end position="126"/>
    </location>
</feature>
<evidence type="ECO:0000256" key="7">
    <source>
        <dbReference type="SAM" id="MobiDB-lite"/>
    </source>
</evidence>
<dbReference type="Pfam" id="PF12765">
    <property type="entry name" value="Cohesin_HEAT"/>
    <property type="match status" value="1"/>
</dbReference>
<protein>
    <recommendedName>
        <fullName evidence="6">Sister chromatid cohesion protein</fullName>
    </recommendedName>
</protein>
<dbReference type="InterPro" id="IPR026003">
    <property type="entry name" value="Cohesin_HEAT"/>
</dbReference>
<keyword evidence="10" id="KW-1185">Reference proteome</keyword>
<evidence type="ECO:0000256" key="2">
    <source>
        <dbReference type="ARBA" id="ARBA00009252"/>
    </source>
</evidence>
<keyword evidence="4 6" id="KW-0539">Nucleus</keyword>
<dbReference type="GO" id="GO:0071169">
    <property type="term" value="P:establishment of protein localization to chromatin"/>
    <property type="evidence" value="ECO:0007669"/>
    <property type="project" value="TreeGrafter"/>
</dbReference>
<evidence type="ECO:0000256" key="5">
    <source>
        <dbReference type="ARBA" id="ARBA00023306"/>
    </source>
</evidence>
<feature type="compositionally biased region" description="Polar residues" evidence="7">
    <location>
        <begin position="186"/>
        <end position="195"/>
    </location>
</feature>
<evidence type="ECO:0000313" key="9">
    <source>
        <dbReference type="EMBL" id="KAA8899914.1"/>
    </source>
</evidence>
<feature type="region of interest" description="Disordered" evidence="7">
    <location>
        <begin position="82"/>
        <end position="141"/>
    </location>
</feature>
<sequence length="1679" mass="189888">MLSRVFSHVNSPDQITLDDENIPYLSRHLFRNVPYNITSGPAPDEAQGLNVQTQQEQGIKLNQGQIGLQFSEIQNQPQVQYQPLQPQHQQYQSLQPSQQDHVSGPQVRPYQSPQIQYQVPQTQLQHPSPYYQDQPLPPQVQHQLPRPQVQHYHLPQNQQTEPSQLQSLQYQPSQYKNLQYPPPQPRTNQHQVVKNEQSEETEVVSQAGPEQDQDQQTQAPTHQATQTVSGNSHVDFPTAKPREGDQGGPRAGPQENVSPQKQNNSDSDRPSSSVDTSYRRETAGHIREKHMEEFFNMAMDIVLEFDRIDEGEYSSVDHATQFRNFKGMVVSEAYLKRLRSSISELQSSSTGRIPLKEHSSTVEGLQKAVHRSIHNVEPIFTMQPIKQLENSLYTKDVIQPVTELTGLFQGVLNSISAAKVSLLIMRCLGDSHEEIVTVQSDEMISELCVYIKELMQTVILPLCSLSVKTQSQLVLTLREMIESVFVGAISVVRYLRAFIQNTEANESLFTQLDTMSSNILLNKLPDSGVVAADTVDPLYVEAMNILVIVTRSYPDIKTTLLEISSQFYLLDFGKKSFPRRYRVPQLKAGISVFSALVMKIVQNCYALPPDFSNPASDGEADLSKESTYLEQCQTAYERANTGCSAFVSSLLVKMREQSSGIYKSFFDVFVKDVLDVLVLPEWPAAELLVQNLITWLKHLISDKKPKIDVNVRLQTIAIDSLGKIEVGLRNVISSISGESHSHIELARISPEEINDCFNVAKSVLGRMNNEKERRIEFQSSHGYLLTQLYLSLSKISQNHKTSLEAREAASKCMSELIDDNDTCRMTDVDFAAMFSKYLAYRPFKGYSDVVIKCLCNELTESKRLVKAKIISVLSDLIDIDSKIFLNNHVRQALEKNLSDSSVTVREKAVQIVGKYSAYPEFANDSYYALLCAHTNDSATAVRKKAISVLRNVYMTGKCTLETRKRIINCMLDRIDDEEEGIQKSVRDNLKETLFANWSFGNQSDPNSYASTKNTVLRVVEILPSTIVMGGNEYQTRLRELLHKFLSETLNGVDTDKTHYLRCAETIVDTLTDLASNEEDSRKQDLMLESISIFVRARNGLVQPKHLNSLKHLVTQEVKDNRYSRYLALVIFRDGLNGMAEIPDNDLLKYLVENLPRMISRVSHREIKECVPCFWLACDLLSNRIPCVKLMDKCLSQFSQRLQAVKSQGLDEKSLNICKRLLNIIGVSARYFQFEDAEFKQMTSNKDQRQNATILAIDTVMPVATGAIFSQASELSRQLKRCALQAIGDACIGNPATFRSVGKLYSATLKSNDYESASIVISTIYEFCEAQESNADSLARESAVQKKKKKKDGPIDITNGSYSNIEASTCLEFAKLYGADIRRIALSSEGEPGLLATKFIEVTVRQGAAFPQDVTPVTIALEMSDAEEISNLAKKALRHLFSKYEQAMSPHYISGLKLAAKYCKNMYPTRYYQLRNKLDSFYAIFTTKSMRKRLFKSVVKSLNFDVTSANGNDIETHLEYVAFMVRNLSCLDIVETDEVTALTGDLKEVLLSSGILVDERYNELVHHNVDDPQRWRDCAFLSLIFHILCQFLMFLKRAYLTKSSDKSNITALSLDQFDLNPRTFDDVMSNKARCHAFSEDIGIYLKEEERKRKAQEDDDESELATEVSTQQSTPKQPRLD</sequence>
<evidence type="ECO:0000256" key="1">
    <source>
        <dbReference type="ARBA" id="ARBA00004123"/>
    </source>
</evidence>
<dbReference type="GO" id="GO:0061775">
    <property type="term" value="F:cohesin loader activity"/>
    <property type="evidence" value="ECO:0007669"/>
    <property type="project" value="InterPro"/>
</dbReference>
<proteinExistence type="inferred from homology"/>
<feature type="compositionally biased region" description="Polar residues" evidence="7">
    <location>
        <begin position="255"/>
        <end position="276"/>
    </location>
</feature>
<feature type="compositionally biased region" description="Polar residues" evidence="7">
    <location>
        <begin position="1665"/>
        <end position="1679"/>
    </location>
</feature>
<comment type="caution">
    <text evidence="9">The sequence shown here is derived from an EMBL/GenBank/DDBJ whole genome shotgun (WGS) entry which is preliminary data.</text>
</comment>
<comment type="similarity">
    <text evidence="2 6">Belongs to the SCC2/Nipped-B family.</text>
</comment>
<evidence type="ECO:0000256" key="6">
    <source>
        <dbReference type="RuleBase" id="RU364107"/>
    </source>
</evidence>
<dbReference type="Gene3D" id="1.25.10.10">
    <property type="entry name" value="Leucine-rich Repeat Variant"/>
    <property type="match status" value="1"/>
</dbReference>
<dbReference type="GO" id="GO:0003682">
    <property type="term" value="F:chromatin binding"/>
    <property type="evidence" value="ECO:0007669"/>
    <property type="project" value="TreeGrafter"/>
</dbReference>
<feature type="compositionally biased region" description="Low complexity" evidence="7">
    <location>
        <begin position="82"/>
        <end position="99"/>
    </location>
</feature>
<feature type="region of interest" description="Disordered" evidence="7">
    <location>
        <begin position="175"/>
        <end position="280"/>
    </location>
</feature>
<dbReference type="VEuPathDB" id="FungiDB:TRICI_006284"/>
<dbReference type="GO" id="GO:0010468">
    <property type="term" value="P:regulation of gene expression"/>
    <property type="evidence" value="ECO:0007669"/>
    <property type="project" value="InterPro"/>
</dbReference>
<dbReference type="PANTHER" id="PTHR21704">
    <property type="entry name" value="NIPPED-B-LIKE PROTEIN DELANGIN SCC2-RELATED"/>
    <property type="match status" value="1"/>
</dbReference>
<feature type="domain" description="Sister chromatid cohesion C-terminal" evidence="8">
    <location>
        <begin position="1373"/>
        <end position="1542"/>
    </location>
</feature>
<dbReference type="PANTHER" id="PTHR21704:SF18">
    <property type="entry name" value="NIPPED-B-LIKE PROTEIN"/>
    <property type="match status" value="1"/>
</dbReference>
<evidence type="ECO:0000256" key="3">
    <source>
        <dbReference type="ARBA" id="ARBA00022737"/>
    </source>
</evidence>
<dbReference type="GO" id="GO:0140588">
    <property type="term" value="P:chromatin looping"/>
    <property type="evidence" value="ECO:0007669"/>
    <property type="project" value="InterPro"/>
</dbReference>
<evidence type="ECO:0000313" key="10">
    <source>
        <dbReference type="Proteomes" id="UP000761534"/>
    </source>
</evidence>
<accession>A0A642UIU9</accession>
<reference evidence="9" key="1">
    <citation type="journal article" date="2019" name="G3 (Bethesda)">
        <title>Genome Assemblies of Two Rare Opportunistic Yeast Pathogens: Diutina rugosa (syn. Candida rugosa) and Trichomonascus ciferrii (syn. Candida ciferrii).</title>
        <authorList>
            <person name="Mixao V."/>
            <person name="Saus E."/>
            <person name="Hansen A.P."/>
            <person name="Lass-Florl C."/>
            <person name="Gabaldon T."/>
        </authorList>
    </citation>
    <scope>NUCLEOTIDE SEQUENCE</scope>
    <source>
        <strain evidence="9">CBS 4856</strain>
    </source>
</reference>
<organism evidence="9 10">
    <name type="scientific">Trichomonascus ciferrii</name>
    <dbReference type="NCBI Taxonomy" id="44093"/>
    <lineage>
        <taxon>Eukaryota</taxon>
        <taxon>Fungi</taxon>
        <taxon>Dikarya</taxon>
        <taxon>Ascomycota</taxon>
        <taxon>Saccharomycotina</taxon>
        <taxon>Dipodascomycetes</taxon>
        <taxon>Dipodascales</taxon>
        <taxon>Trichomonascaceae</taxon>
        <taxon>Trichomonascus</taxon>
        <taxon>Trichomonascus ciferrii complex</taxon>
    </lineage>
</organism>
<evidence type="ECO:0000259" key="8">
    <source>
        <dbReference type="Pfam" id="PF12830"/>
    </source>
</evidence>
<feature type="compositionally biased region" description="Low complexity" evidence="7">
    <location>
        <begin position="214"/>
        <end position="227"/>
    </location>
</feature>
<dbReference type="EMBL" id="SWFS01000514">
    <property type="protein sequence ID" value="KAA8899914.1"/>
    <property type="molecule type" value="Genomic_DNA"/>
</dbReference>
<dbReference type="OrthoDB" id="418242at2759"/>
<name>A0A642UIU9_9ASCO</name>
<dbReference type="InterPro" id="IPR016024">
    <property type="entry name" value="ARM-type_fold"/>
</dbReference>
<dbReference type="Pfam" id="PF12830">
    <property type="entry name" value="Nipped-B_C"/>
    <property type="match status" value="1"/>
</dbReference>
<dbReference type="GO" id="GO:0090694">
    <property type="term" value="C:Scc2-Scc4 cohesin loading complex"/>
    <property type="evidence" value="ECO:0007669"/>
    <property type="project" value="TreeGrafter"/>
</dbReference>
<dbReference type="InterPro" id="IPR024986">
    <property type="entry name" value="Nipped-B_C"/>
</dbReference>
<evidence type="ECO:0000256" key="4">
    <source>
        <dbReference type="ARBA" id="ARBA00023242"/>
    </source>
</evidence>
<dbReference type="SUPFAM" id="SSF48371">
    <property type="entry name" value="ARM repeat"/>
    <property type="match status" value="1"/>
</dbReference>
<dbReference type="Proteomes" id="UP000761534">
    <property type="component" value="Unassembled WGS sequence"/>
</dbReference>
<dbReference type="GO" id="GO:1990414">
    <property type="term" value="P:replication-born double-strand break repair via sister chromatid exchange"/>
    <property type="evidence" value="ECO:0007669"/>
    <property type="project" value="TreeGrafter"/>
</dbReference>
<keyword evidence="3 6" id="KW-0677">Repeat</keyword>
<feature type="region of interest" description="Disordered" evidence="7">
    <location>
        <begin position="1647"/>
        <end position="1679"/>
    </location>
</feature>
<dbReference type="GO" id="GO:0034087">
    <property type="term" value="P:establishment of mitotic sister chromatid cohesion"/>
    <property type="evidence" value="ECO:0007669"/>
    <property type="project" value="TreeGrafter"/>
</dbReference>